<protein>
    <submittedName>
        <fullName evidence="2">Uncharacterized protein</fullName>
    </submittedName>
</protein>
<evidence type="ECO:0000313" key="2">
    <source>
        <dbReference type="EMBL" id="GFO09708.1"/>
    </source>
</evidence>
<reference evidence="2 3" key="1">
    <citation type="journal article" date="2021" name="Elife">
        <title>Chloroplast acquisition without the gene transfer in kleptoplastic sea slugs, Plakobranchus ocellatus.</title>
        <authorList>
            <person name="Maeda T."/>
            <person name="Takahashi S."/>
            <person name="Yoshida T."/>
            <person name="Shimamura S."/>
            <person name="Takaki Y."/>
            <person name="Nagai Y."/>
            <person name="Toyoda A."/>
            <person name="Suzuki Y."/>
            <person name="Arimoto A."/>
            <person name="Ishii H."/>
            <person name="Satoh N."/>
            <person name="Nishiyama T."/>
            <person name="Hasebe M."/>
            <person name="Maruyama T."/>
            <person name="Minagawa J."/>
            <person name="Obokata J."/>
            <person name="Shigenobu S."/>
        </authorList>
    </citation>
    <scope>NUCLEOTIDE SEQUENCE [LARGE SCALE GENOMIC DNA]</scope>
</reference>
<dbReference type="Proteomes" id="UP000735302">
    <property type="component" value="Unassembled WGS sequence"/>
</dbReference>
<gene>
    <name evidence="2" type="ORF">PoB_003621300</name>
</gene>
<feature type="compositionally biased region" description="Basic and acidic residues" evidence="1">
    <location>
        <begin position="32"/>
        <end position="64"/>
    </location>
</feature>
<keyword evidence="3" id="KW-1185">Reference proteome</keyword>
<sequence length="101" mass="11485">MSRMVRGGETRGGEGRGRERWRKRNNNAGGDLKGRKSGQEKSREGEERLRREERAGRKSAEDFGGEKQRIIKHSCYIIIFMCIILLKKKGRGTGCGFARSN</sequence>
<evidence type="ECO:0000256" key="1">
    <source>
        <dbReference type="SAM" id="MobiDB-lite"/>
    </source>
</evidence>
<dbReference type="EMBL" id="BLXT01004116">
    <property type="protein sequence ID" value="GFO09708.1"/>
    <property type="molecule type" value="Genomic_DNA"/>
</dbReference>
<name>A0AAV4ASC0_9GAST</name>
<feature type="compositionally biased region" description="Basic and acidic residues" evidence="1">
    <location>
        <begin position="1"/>
        <end position="18"/>
    </location>
</feature>
<accession>A0AAV4ASC0</accession>
<dbReference type="AlphaFoldDB" id="A0AAV4ASC0"/>
<comment type="caution">
    <text evidence="2">The sequence shown here is derived from an EMBL/GenBank/DDBJ whole genome shotgun (WGS) entry which is preliminary data.</text>
</comment>
<evidence type="ECO:0000313" key="3">
    <source>
        <dbReference type="Proteomes" id="UP000735302"/>
    </source>
</evidence>
<proteinExistence type="predicted"/>
<feature type="region of interest" description="Disordered" evidence="1">
    <location>
        <begin position="1"/>
        <end position="64"/>
    </location>
</feature>
<organism evidence="2 3">
    <name type="scientific">Plakobranchus ocellatus</name>
    <dbReference type="NCBI Taxonomy" id="259542"/>
    <lineage>
        <taxon>Eukaryota</taxon>
        <taxon>Metazoa</taxon>
        <taxon>Spiralia</taxon>
        <taxon>Lophotrochozoa</taxon>
        <taxon>Mollusca</taxon>
        <taxon>Gastropoda</taxon>
        <taxon>Heterobranchia</taxon>
        <taxon>Euthyneura</taxon>
        <taxon>Panpulmonata</taxon>
        <taxon>Sacoglossa</taxon>
        <taxon>Placobranchoidea</taxon>
        <taxon>Plakobranchidae</taxon>
        <taxon>Plakobranchus</taxon>
    </lineage>
</organism>